<feature type="region of interest" description="Disordered" evidence="1">
    <location>
        <begin position="316"/>
        <end position="362"/>
    </location>
</feature>
<dbReference type="AlphaFoldDB" id="A0A0C9T132"/>
<feature type="compositionally biased region" description="Polar residues" evidence="1">
    <location>
        <begin position="247"/>
        <end position="260"/>
    </location>
</feature>
<dbReference type="OrthoDB" id="2680071at2759"/>
<feature type="compositionally biased region" description="Acidic residues" evidence="1">
    <location>
        <begin position="127"/>
        <end position="137"/>
    </location>
</feature>
<proteinExistence type="predicted"/>
<dbReference type="EMBL" id="KN821162">
    <property type="protein sequence ID" value="KIJ05198.1"/>
    <property type="molecule type" value="Genomic_DNA"/>
</dbReference>
<reference evidence="2 3" key="1">
    <citation type="submission" date="2014-06" db="EMBL/GenBank/DDBJ databases">
        <authorList>
            <consortium name="DOE Joint Genome Institute"/>
            <person name="Kuo A."/>
            <person name="Kohler A."/>
            <person name="Nagy L.G."/>
            <person name="Floudas D."/>
            <person name="Copeland A."/>
            <person name="Barry K.W."/>
            <person name="Cichocki N."/>
            <person name="Veneault-Fourrey C."/>
            <person name="LaButti K."/>
            <person name="Lindquist E.A."/>
            <person name="Lipzen A."/>
            <person name="Lundell T."/>
            <person name="Morin E."/>
            <person name="Murat C."/>
            <person name="Sun H."/>
            <person name="Tunlid A."/>
            <person name="Henrissat B."/>
            <person name="Grigoriev I.V."/>
            <person name="Hibbett D.S."/>
            <person name="Martin F."/>
            <person name="Nordberg H.P."/>
            <person name="Cantor M.N."/>
            <person name="Hua S.X."/>
        </authorList>
    </citation>
    <scope>NUCLEOTIDE SEQUENCE [LARGE SCALE GENOMIC DNA]</scope>
    <source>
        <strain evidence="2 3">ATCC 200175</strain>
    </source>
</reference>
<feature type="non-terminal residue" evidence="2">
    <location>
        <position position="1"/>
    </location>
</feature>
<dbReference type="Proteomes" id="UP000053647">
    <property type="component" value="Unassembled WGS sequence"/>
</dbReference>
<name>A0A0C9T132_PAXIN</name>
<feature type="region of interest" description="Disordered" evidence="1">
    <location>
        <begin position="212"/>
        <end position="284"/>
    </location>
</feature>
<evidence type="ECO:0000313" key="2">
    <source>
        <dbReference type="EMBL" id="KIJ05198.1"/>
    </source>
</evidence>
<dbReference type="HOGENOM" id="CLU_032278_3_0_1"/>
<reference evidence="3" key="2">
    <citation type="submission" date="2015-01" db="EMBL/GenBank/DDBJ databases">
        <title>Evolutionary Origins and Diversification of the Mycorrhizal Mutualists.</title>
        <authorList>
            <consortium name="DOE Joint Genome Institute"/>
            <consortium name="Mycorrhizal Genomics Consortium"/>
            <person name="Kohler A."/>
            <person name="Kuo A."/>
            <person name="Nagy L.G."/>
            <person name="Floudas D."/>
            <person name="Copeland A."/>
            <person name="Barry K.W."/>
            <person name="Cichocki N."/>
            <person name="Veneault-Fourrey C."/>
            <person name="LaButti K."/>
            <person name="Lindquist E.A."/>
            <person name="Lipzen A."/>
            <person name="Lundell T."/>
            <person name="Morin E."/>
            <person name="Murat C."/>
            <person name="Riley R."/>
            <person name="Ohm R."/>
            <person name="Sun H."/>
            <person name="Tunlid A."/>
            <person name="Henrissat B."/>
            <person name="Grigoriev I.V."/>
            <person name="Hibbett D.S."/>
            <person name="Martin F."/>
        </authorList>
    </citation>
    <scope>NUCLEOTIDE SEQUENCE [LARGE SCALE GENOMIC DNA]</scope>
    <source>
        <strain evidence="3">ATCC 200175</strain>
    </source>
</reference>
<evidence type="ECO:0000313" key="3">
    <source>
        <dbReference type="Proteomes" id="UP000053647"/>
    </source>
</evidence>
<protein>
    <submittedName>
        <fullName evidence="2">Uncharacterized protein</fullName>
    </submittedName>
</protein>
<organism evidence="2 3">
    <name type="scientific">Paxillus involutus ATCC 200175</name>
    <dbReference type="NCBI Taxonomy" id="664439"/>
    <lineage>
        <taxon>Eukaryota</taxon>
        <taxon>Fungi</taxon>
        <taxon>Dikarya</taxon>
        <taxon>Basidiomycota</taxon>
        <taxon>Agaricomycotina</taxon>
        <taxon>Agaricomycetes</taxon>
        <taxon>Agaricomycetidae</taxon>
        <taxon>Boletales</taxon>
        <taxon>Paxilineae</taxon>
        <taxon>Paxillaceae</taxon>
        <taxon>Paxillus</taxon>
    </lineage>
</organism>
<feature type="region of interest" description="Disordered" evidence="1">
    <location>
        <begin position="1"/>
        <end position="190"/>
    </location>
</feature>
<feature type="compositionally biased region" description="Polar residues" evidence="1">
    <location>
        <begin position="1"/>
        <end position="12"/>
    </location>
</feature>
<feature type="compositionally biased region" description="Basic and acidic residues" evidence="1">
    <location>
        <begin position="40"/>
        <end position="50"/>
    </location>
</feature>
<sequence>MSHPNTRPTNANKHPGYILRDDKPKRRTSAQKQANDAQAEEARQEREAAKSRGIKHLANIMDEAVQDEERVLTDPPRPRPRPPRKEENSNNPDADASQIAEMEGIEEDSGSSAEAAGMDESAVDGISQEEQDDDDAEIVPNKKPRFQKTSSCDSVQAARGAIQADGEKLRVSADGQKGKKRYPTSSELGKEEFTGIGEVKDWADKLDSSRPLHTMFSQHSGGSSRRAKSIASTATTGSLIKGPRATPASTRSRGSTQARPSTPADASDASALTPELHNPASYIDADDKTERAAISTSAKAVVRRRIAPLDIIKVVSGSEESETSSPPPMPLSRTQKKKAAKTKPVVAPDEAASASDLEPMLIDEDLPEVQTTSSKGVKRLQDHTQLSGSGANNKYINSDLPSGCLTANVWRRVYISALAHFAAGYQDPWTIHDEDFKNVLQLIWDEVYKNSIKHTVVVCGPVYYVAKQNLRIWRTGFAAAAVTVITAFFAHDSDFKDAEQRTEFSAAMLKKNRFLFEQNRGLDKK</sequence>
<gene>
    <name evidence="2" type="ORF">PAXINDRAFT_159125</name>
</gene>
<accession>A0A0C9T132</accession>
<evidence type="ECO:0000256" key="1">
    <source>
        <dbReference type="SAM" id="MobiDB-lite"/>
    </source>
</evidence>
<keyword evidence="3" id="KW-1185">Reference proteome</keyword>